<proteinExistence type="predicted"/>
<organism evidence="5 6">
    <name type="scientific">Paenibacillus curdlanolyticus YK9</name>
    <dbReference type="NCBI Taxonomy" id="717606"/>
    <lineage>
        <taxon>Bacteria</taxon>
        <taxon>Bacillati</taxon>
        <taxon>Bacillota</taxon>
        <taxon>Bacilli</taxon>
        <taxon>Bacillales</taxon>
        <taxon>Paenibacillaceae</taxon>
        <taxon>Paenibacillus</taxon>
    </lineage>
</organism>
<dbReference type="Gene3D" id="2.60.40.3500">
    <property type="match status" value="1"/>
</dbReference>
<dbReference type="Pfam" id="PF11741">
    <property type="entry name" value="AMIN"/>
    <property type="match status" value="1"/>
</dbReference>
<dbReference type="GO" id="GO:0009253">
    <property type="term" value="P:peptidoglycan catabolic process"/>
    <property type="evidence" value="ECO:0007669"/>
    <property type="project" value="InterPro"/>
</dbReference>
<dbReference type="Pfam" id="PF07833">
    <property type="entry name" value="Cu_amine_oxidN1"/>
    <property type="match status" value="1"/>
</dbReference>
<dbReference type="SUPFAM" id="SSF55383">
    <property type="entry name" value="Copper amine oxidase, domain N"/>
    <property type="match status" value="1"/>
</dbReference>
<dbReference type="PANTHER" id="PTHR30404">
    <property type="entry name" value="N-ACETYLMURAMOYL-L-ALANINE AMIDASE"/>
    <property type="match status" value="1"/>
</dbReference>
<dbReference type="Proteomes" id="UP000005387">
    <property type="component" value="Unassembled WGS sequence"/>
</dbReference>
<evidence type="ECO:0000256" key="3">
    <source>
        <dbReference type="SAM" id="SignalP"/>
    </source>
</evidence>
<dbReference type="GO" id="GO:0008745">
    <property type="term" value="F:N-acetylmuramoyl-L-alanine amidase activity"/>
    <property type="evidence" value="ECO:0007669"/>
    <property type="project" value="InterPro"/>
</dbReference>
<dbReference type="CDD" id="cd02696">
    <property type="entry name" value="MurNAc-LAA"/>
    <property type="match status" value="1"/>
</dbReference>
<feature type="region of interest" description="Disordered" evidence="2">
    <location>
        <begin position="145"/>
        <end position="167"/>
    </location>
</feature>
<protein>
    <submittedName>
        <fullName evidence="5">Cell wall hydrolase/autolysin</fullName>
    </submittedName>
</protein>
<dbReference type="Gene3D" id="3.40.630.40">
    <property type="entry name" value="Zn-dependent exopeptidases"/>
    <property type="match status" value="1"/>
</dbReference>
<dbReference type="STRING" id="717606.PaecuDRAFT_3209"/>
<dbReference type="OrthoDB" id="9806267at2"/>
<name>E0IC20_9BACL</name>
<keyword evidence="3" id="KW-0732">Signal</keyword>
<accession>E0IC20</accession>
<feature type="signal peptide" evidence="3">
    <location>
        <begin position="1"/>
        <end position="24"/>
    </location>
</feature>
<dbReference type="Pfam" id="PF01520">
    <property type="entry name" value="Amidase_3"/>
    <property type="match status" value="1"/>
</dbReference>
<dbReference type="InterPro" id="IPR050695">
    <property type="entry name" value="N-acetylmuramoyl_amidase_3"/>
</dbReference>
<dbReference type="eggNOG" id="COG0860">
    <property type="taxonomic scope" value="Bacteria"/>
</dbReference>
<dbReference type="SMART" id="SM00646">
    <property type="entry name" value="Ami_3"/>
    <property type="match status" value="1"/>
</dbReference>
<dbReference type="EMBL" id="AEDD01000009">
    <property type="protein sequence ID" value="EFM09706.1"/>
    <property type="molecule type" value="Genomic_DNA"/>
</dbReference>
<dbReference type="PANTHER" id="PTHR30404:SF0">
    <property type="entry name" value="N-ACETYLMURAMOYL-L-ALANINE AMIDASE AMIC"/>
    <property type="match status" value="1"/>
</dbReference>
<dbReference type="GO" id="GO:0030288">
    <property type="term" value="C:outer membrane-bounded periplasmic space"/>
    <property type="evidence" value="ECO:0007669"/>
    <property type="project" value="TreeGrafter"/>
</dbReference>
<gene>
    <name evidence="5" type="ORF">PaecuDRAFT_3209</name>
</gene>
<dbReference type="InterPro" id="IPR002508">
    <property type="entry name" value="MurNAc-LAA_cat"/>
</dbReference>
<feature type="domain" description="MurNAc-LAA" evidence="4">
    <location>
        <begin position="365"/>
        <end position="472"/>
    </location>
</feature>
<evidence type="ECO:0000259" key="4">
    <source>
        <dbReference type="SMART" id="SM00646"/>
    </source>
</evidence>
<reference evidence="5 6" key="1">
    <citation type="submission" date="2010-07" db="EMBL/GenBank/DDBJ databases">
        <title>The draft genome of Paenibacillus curdlanolyticus YK9.</title>
        <authorList>
            <consortium name="US DOE Joint Genome Institute (JGI-PGF)"/>
            <person name="Lucas S."/>
            <person name="Copeland A."/>
            <person name="Lapidus A."/>
            <person name="Cheng J.-F."/>
            <person name="Bruce D."/>
            <person name="Goodwin L."/>
            <person name="Pitluck S."/>
            <person name="Land M.L."/>
            <person name="Hauser L."/>
            <person name="Chang Y.-J."/>
            <person name="Jeffries C."/>
            <person name="Anderson I.J."/>
            <person name="Johnson E."/>
            <person name="Loganathan U."/>
            <person name="Mulhopadhyay B."/>
            <person name="Kyrpides N."/>
            <person name="Woyke T.J."/>
        </authorList>
    </citation>
    <scope>NUCLEOTIDE SEQUENCE [LARGE SCALE GENOMIC DNA]</scope>
    <source>
        <strain evidence="5 6">YK9</strain>
    </source>
</reference>
<feature type="compositionally biased region" description="Polar residues" evidence="2">
    <location>
        <begin position="147"/>
        <end position="166"/>
    </location>
</feature>
<evidence type="ECO:0000313" key="5">
    <source>
        <dbReference type="EMBL" id="EFM09706.1"/>
    </source>
</evidence>
<dbReference type="SUPFAM" id="SSF53187">
    <property type="entry name" value="Zn-dependent exopeptidases"/>
    <property type="match status" value="1"/>
</dbReference>
<feature type="chain" id="PRO_5003136290" evidence="3">
    <location>
        <begin position="25"/>
        <end position="477"/>
    </location>
</feature>
<dbReference type="InterPro" id="IPR036582">
    <property type="entry name" value="Mao_N_sf"/>
</dbReference>
<evidence type="ECO:0000313" key="6">
    <source>
        <dbReference type="Proteomes" id="UP000005387"/>
    </source>
</evidence>
<evidence type="ECO:0000256" key="2">
    <source>
        <dbReference type="SAM" id="MobiDB-lite"/>
    </source>
</evidence>
<keyword evidence="1 5" id="KW-0378">Hydrolase</keyword>
<dbReference type="AlphaFoldDB" id="E0IC20"/>
<dbReference type="InterPro" id="IPR021731">
    <property type="entry name" value="AMIN_dom"/>
</dbReference>
<evidence type="ECO:0000256" key="1">
    <source>
        <dbReference type="ARBA" id="ARBA00022801"/>
    </source>
</evidence>
<sequence length="477" mass="51160">MRKLVVVIMLLSVVMSLFPVVGQAASVAPKLYLNGKQLITKEEPRIYNSSTLVPVRVVAEGLGYNVTWSQADKRVDINDVSTAIALTVDNQIATVNGNEVSLETSAKIFNNVTLVPIRFVAESLGLQVYFDQPTMAVHLYKAVTSPEEPSTGTDPGSNGSDGSETNLPADVQGIVKAVQFDGMSSVTIDYDGVIKPNKAFTLTSPDRIVVDLPNAAFATDLTPGKVVVDSHESLTQVRYAVGPDKSTTLRIVLDLKSPTNYTVKEETGRIRIDVLNLTGPSTPPVVTPPAGGGSTTPPANKVYKVVIDAGHGGKDPGASSASGLLEKTFNLSVTLKVKALLDKESKIQATYTRANDTFIELGDRVKIANDLKADAFVSIHANSYTATSTGTETYYYRAESKPFAQIMHKYLSKATGLKDNGVRSGNFKVIRETTMPAILLESGYLSNASDTKVLFDDATQNRIAQAIVSGIKEQLKL</sequence>
<keyword evidence="6" id="KW-1185">Reference proteome</keyword>
<dbReference type="RefSeq" id="WP_006039197.1">
    <property type="nucleotide sequence ID" value="NZ_AEDD01000009.1"/>
</dbReference>
<dbReference type="Gene3D" id="3.30.457.10">
    <property type="entry name" value="Copper amine oxidase-like, N-terminal domain"/>
    <property type="match status" value="1"/>
</dbReference>
<dbReference type="InterPro" id="IPR012854">
    <property type="entry name" value="Cu_amine_oxidase-like_N"/>
</dbReference>